<evidence type="ECO:0000313" key="3">
    <source>
        <dbReference type="Proteomes" id="UP001152795"/>
    </source>
</evidence>
<dbReference type="InterPro" id="IPR029055">
    <property type="entry name" value="Ntn_hydrolases_N"/>
</dbReference>
<dbReference type="GO" id="GO:0005737">
    <property type="term" value="C:cytoplasm"/>
    <property type="evidence" value="ECO:0007669"/>
    <property type="project" value="TreeGrafter"/>
</dbReference>
<dbReference type="EMBL" id="CACRXK020019401">
    <property type="protein sequence ID" value="CAB4033610.1"/>
    <property type="molecule type" value="Genomic_DNA"/>
</dbReference>
<dbReference type="GO" id="GO:0016787">
    <property type="term" value="F:hydrolase activity"/>
    <property type="evidence" value="ECO:0007669"/>
    <property type="project" value="InterPro"/>
</dbReference>
<comment type="similarity">
    <text evidence="1">Belongs to the Ntn-hydrolase family.</text>
</comment>
<evidence type="ECO:0000256" key="1">
    <source>
        <dbReference type="ARBA" id="ARBA00010872"/>
    </source>
</evidence>
<reference evidence="2" key="1">
    <citation type="submission" date="2020-04" db="EMBL/GenBank/DDBJ databases">
        <authorList>
            <person name="Alioto T."/>
            <person name="Alioto T."/>
            <person name="Gomez Garrido J."/>
        </authorList>
    </citation>
    <scope>NUCLEOTIDE SEQUENCE</scope>
    <source>
        <strain evidence="2">A484AB</strain>
    </source>
</reference>
<dbReference type="Proteomes" id="UP001152795">
    <property type="component" value="Unassembled WGS sequence"/>
</dbReference>
<dbReference type="SUPFAM" id="SSF56235">
    <property type="entry name" value="N-terminal nucleophile aminohydrolases (Ntn hydrolases)"/>
    <property type="match status" value="1"/>
</dbReference>
<name>A0A7D9LM69_PARCT</name>
<evidence type="ECO:0000313" key="2">
    <source>
        <dbReference type="EMBL" id="CAB4033610.1"/>
    </source>
</evidence>
<dbReference type="Pfam" id="PF01112">
    <property type="entry name" value="Asparaginase_2"/>
    <property type="match status" value="1"/>
</dbReference>
<dbReference type="AlphaFoldDB" id="A0A7D9LM69"/>
<comment type="caution">
    <text evidence="2">The sequence shown here is derived from an EMBL/GenBank/DDBJ whole genome shotgun (WGS) entry which is preliminary data.</text>
</comment>
<sequence>MEESDHCILCADGALEFAVKYNFPVEFVEGRDNPREGPNPLNDSPGDTVTAIAIDCKGNLACAASSGGIPRKSKGRVGDVPLVGCGGYANEYGAAAASGHGESIIKMTVAKEVVNNMQRLNQSAQVRFKNFLINLFSNQSVQFSLQLLDNFTFR</sequence>
<dbReference type="PANTHER" id="PTHR10188">
    <property type="entry name" value="L-ASPARAGINASE"/>
    <property type="match status" value="1"/>
</dbReference>
<dbReference type="PANTHER" id="PTHR10188:SF43">
    <property type="entry name" value="ASPARAGINASE (EUROFUNG)"/>
    <property type="match status" value="1"/>
</dbReference>
<proteinExistence type="inferred from homology"/>
<gene>
    <name evidence="2" type="ORF">PACLA_8A032355</name>
</gene>
<dbReference type="OrthoDB" id="2262349at2759"/>
<accession>A0A7D9LM69</accession>
<dbReference type="InterPro" id="IPR000246">
    <property type="entry name" value="Peptidase_T2"/>
</dbReference>
<protein>
    <submittedName>
        <fullName evidence="2">Isoaspartyl peptidase L-asparaginase-like</fullName>
    </submittedName>
</protein>
<dbReference type="Gene3D" id="3.60.20.30">
    <property type="entry name" value="(Glycosyl)asparaginase"/>
    <property type="match status" value="1"/>
</dbReference>
<keyword evidence="3" id="KW-1185">Reference proteome</keyword>
<organism evidence="2 3">
    <name type="scientific">Paramuricea clavata</name>
    <name type="common">Red gorgonian</name>
    <name type="synonym">Violescent sea-whip</name>
    <dbReference type="NCBI Taxonomy" id="317549"/>
    <lineage>
        <taxon>Eukaryota</taxon>
        <taxon>Metazoa</taxon>
        <taxon>Cnidaria</taxon>
        <taxon>Anthozoa</taxon>
        <taxon>Octocorallia</taxon>
        <taxon>Malacalcyonacea</taxon>
        <taxon>Plexauridae</taxon>
        <taxon>Paramuricea</taxon>
    </lineage>
</organism>